<name>A0ACB6S5F7_9PLEO</name>
<reference evidence="1" key="1">
    <citation type="journal article" date="2020" name="Stud. Mycol.">
        <title>101 Dothideomycetes genomes: a test case for predicting lifestyles and emergence of pathogens.</title>
        <authorList>
            <person name="Haridas S."/>
            <person name="Albert R."/>
            <person name="Binder M."/>
            <person name="Bloem J."/>
            <person name="Labutti K."/>
            <person name="Salamov A."/>
            <person name="Andreopoulos B."/>
            <person name="Baker S."/>
            <person name="Barry K."/>
            <person name="Bills G."/>
            <person name="Bluhm B."/>
            <person name="Cannon C."/>
            <person name="Castanera R."/>
            <person name="Culley D."/>
            <person name="Daum C."/>
            <person name="Ezra D."/>
            <person name="Gonzalez J."/>
            <person name="Henrissat B."/>
            <person name="Kuo A."/>
            <person name="Liang C."/>
            <person name="Lipzen A."/>
            <person name="Lutzoni F."/>
            <person name="Magnuson J."/>
            <person name="Mondo S."/>
            <person name="Nolan M."/>
            <person name="Ohm R."/>
            <person name="Pangilinan J."/>
            <person name="Park H.-J."/>
            <person name="Ramirez L."/>
            <person name="Alfaro M."/>
            <person name="Sun H."/>
            <person name="Tritt A."/>
            <person name="Yoshinaga Y."/>
            <person name="Zwiers L.-H."/>
            <person name="Turgeon B."/>
            <person name="Goodwin S."/>
            <person name="Spatafora J."/>
            <person name="Crous P."/>
            <person name="Grigoriev I."/>
        </authorList>
    </citation>
    <scope>NUCLEOTIDE SEQUENCE</scope>
    <source>
        <strain evidence="1">CBS 525.71</strain>
    </source>
</reference>
<gene>
    <name evidence="1" type="ORF">BU25DRAFT_489983</name>
</gene>
<dbReference type="EMBL" id="MU006710">
    <property type="protein sequence ID" value="KAF2629416.1"/>
    <property type="molecule type" value="Genomic_DNA"/>
</dbReference>
<evidence type="ECO:0000313" key="1">
    <source>
        <dbReference type="EMBL" id="KAF2629416.1"/>
    </source>
</evidence>
<accession>A0ACB6S5F7</accession>
<evidence type="ECO:0000313" key="2">
    <source>
        <dbReference type="Proteomes" id="UP000799754"/>
    </source>
</evidence>
<dbReference type="Proteomes" id="UP000799754">
    <property type="component" value="Unassembled WGS sequence"/>
</dbReference>
<organism evidence="1 2">
    <name type="scientific">Macroventuria anomochaeta</name>
    <dbReference type="NCBI Taxonomy" id="301207"/>
    <lineage>
        <taxon>Eukaryota</taxon>
        <taxon>Fungi</taxon>
        <taxon>Dikarya</taxon>
        <taxon>Ascomycota</taxon>
        <taxon>Pezizomycotina</taxon>
        <taxon>Dothideomycetes</taxon>
        <taxon>Pleosporomycetidae</taxon>
        <taxon>Pleosporales</taxon>
        <taxon>Pleosporineae</taxon>
        <taxon>Didymellaceae</taxon>
        <taxon>Macroventuria</taxon>
    </lineage>
</organism>
<keyword evidence="2" id="KW-1185">Reference proteome</keyword>
<sequence>MAGSWLSETVALEEASATLTWLPVCVTTLLPSRLTPDTTPTTGNSTWAYSQPSRVENWGHLAMHGSVVRKEITAAYYKLNATQSYYFGCSTGGCQGLKEAKFYPEDFGGIVAGAPAWWANHLQPWTVRIAL</sequence>
<protein>
    <submittedName>
        <fullName evidence="1">Uncharacterized protein</fullName>
    </submittedName>
</protein>
<comment type="caution">
    <text evidence="1">The sequence shown here is derived from an EMBL/GenBank/DDBJ whole genome shotgun (WGS) entry which is preliminary data.</text>
</comment>
<proteinExistence type="predicted"/>